<dbReference type="Gene3D" id="3.10.50.40">
    <property type="match status" value="1"/>
</dbReference>
<dbReference type="AlphaFoldDB" id="C1C122"/>
<dbReference type="PROSITE" id="PS50005">
    <property type="entry name" value="TPR"/>
    <property type="match status" value="1"/>
</dbReference>
<keyword evidence="4" id="KW-0697">Rotamase</keyword>
<dbReference type="GO" id="GO:0003755">
    <property type="term" value="F:peptidyl-prolyl cis-trans isomerase activity"/>
    <property type="evidence" value="ECO:0007669"/>
    <property type="project" value="UniProtKB-KW"/>
</dbReference>
<dbReference type="Pfam" id="PF00254">
    <property type="entry name" value="FKBP_C"/>
    <property type="match status" value="1"/>
</dbReference>
<evidence type="ECO:0000256" key="5">
    <source>
        <dbReference type="PROSITE-ProRule" id="PRU00339"/>
    </source>
</evidence>
<dbReference type="SUPFAM" id="SSF54534">
    <property type="entry name" value="FKBP-like"/>
    <property type="match status" value="1"/>
</dbReference>
<dbReference type="InterPro" id="IPR019734">
    <property type="entry name" value="TPR_rpt"/>
</dbReference>
<gene>
    <name evidence="7" type="primary">FKBP6</name>
</gene>
<dbReference type="PANTHER" id="PTHR46674:SF1">
    <property type="entry name" value="INACTIVE PEPTIDYL-PROLYL CIS-TRANS ISOMERASE FKBP6"/>
    <property type="match status" value="1"/>
</dbReference>
<sequence>MDDILVQEFEEPSDPSDAFKNLSDALESLEILEIEDWAPLEGVEGIEKKVLESGLELVGIGEKDVALCHYSLTIDGEVEPYDSSLLRRKRERLTLGTILPGVEFALLSMKKCERSAFRIQPGLAFGALGCPPRIPANSVILAEIKVFDFLDSKSSKELLRRPQELAYKYSFRYVYDLIHREYLEANNNVKRGEFALATGLYQGGIKLFEILPVKDDKEDAERKILLHKLRLNVGLCFLQTGKYAPTCGVMREVLADEPDNVRALYRMGKAKRMLGGIEEARSYLKRALSHAPGDPDIRRELGNLRKDIQQRKKYEMAISEGLFQSQEKTKRKDK</sequence>
<dbReference type="InterPro" id="IPR046357">
    <property type="entry name" value="PPIase_dom_sf"/>
</dbReference>
<dbReference type="PROSITE" id="PS50059">
    <property type="entry name" value="FKBP_PPIASE"/>
    <property type="match status" value="1"/>
</dbReference>
<keyword evidence="3 5" id="KW-0802">TPR repeat</keyword>
<keyword evidence="2" id="KW-0677">Repeat</keyword>
<dbReference type="PANTHER" id="PTHR46674">
    <property type="entry name" value="INACTIVE PEPTIDYL-PROLYL CIS-TRANS ISOMERASE FKBP6"/>
    <property type="match status" value="1"/>
</dbReference>
<dbReference type="InterPro" id="IPR042282">
    <property type="entry name" value="FKBP6/shu"/>
</dbReference>
<evidence type="ECO:0000256" key="2">
    <source>
        <dbReference type="ARBA" id="ARBA00022737"/>
    </source>
</evidence>
<feature type="repeat" description="TPR" evidence="5">
    <location>
        <begin position="261"/>
        <end position="294"/>
    </location>
</feature>
<evidence type="ECO:0000259" key="6">
    <source>
        <dbReference type="PROSITE" id="PS50059"/>
    </source>
</evidence>
<evidence type="ECO:0000313" key="7">
    <source>
        <dbReference type="EMBL" id="ACO14975.1"/>
    </source>
</evidence>
<dbReference type="SUPFAM" id="SSF48452">
    <property type="entry name" value="TPR-like"/>
    <property type="match status" value="1"/>
</dbReference>
<dbReference type="GO" id="GO:0034587">
    <property type="term" value="P:piRNA processing"/>
    <property type="evidence" value="ECO:0007669"/>
    <property type="project" value="TreeGrafter"/>
</dbReference>
<dbReference type="InterPro" id="IPR001179">
    <property type="entry name" value="PPIase_FKBP_dom"/>
</dbReference>
<organism evidence="7">
    <name type="scientific">Caligus clemensi</name>
    <name type="common">Sea louse</name>
    <dbReference type="NCBI Taxonomy" id="344056"/>
    <lineage>
        <taxon>Eukaryota</taxon>
        <taxon>Metazoa</taxon>
        <taxon>Ecdysozoa</taxon>
        <taxon>Arthropoda</taxon>
        <taxon>Crustacea</taxon>
        <taxon>Multicrustacea</taxon>
        <taxon>Hexanauplia</taxon>
        <taxon>Copepoda</taxon>
        <taxon>Siphonostomatoida</taxon>
        <taxon>Caligidae</taxon>
        <taxon>Caligus</taxon>
    </lineage>
</organism>
<dbReference type="Pfam" id="PF14559">
    <property type="entry name" value="TPR_19"/>
    <property type="match status" value="1"/>
</dbReference>
<dbReference type="SMART" id="SM00028">
    <property type="entry name" value="TPR"/>
    <property type="match status" value="1"/>
</dbReference>
<evidence type="ECO:0000256" key="3">
    <source>
        <dbReference type="ARBA" id="ARBA00022803"/>
    </source>
</evidence>
<dbReference type="Gene3D" id="1.25.40.10">
    <property type="entry name" value="Tetratricopeptide repeat domain"/>
    <property type="match status" value="1"/>
</dbReference>
<evidence type="ECO:0000256" key="4">
    <source>
        <dbReference type="PROSITE-ProRule" id="PRU00277"/>
    </source>
</evidence>
<dbReference type="GO" id="GO:0007283">
    <property type="term" value="P:spermatogenesis"/>
    <property type="evidence" value="ECO:0007669"/>
    <property type="project" value="TreeGrafter"/>
</dbReference>
<name>C1C122_CALCM</name>
<evidence type="ECO:0000256" key="1">
    <source>
        <dbReference type="ARBA" id="ARBA00009648"/>
    </source>
</evidence>
<comment type="similarity">
    <text evidence="1">Belongs to the FKBP6 family.</text>
</comment>
<proteinExistence type="evidence at transcript level"/>
<dbReference type="EMBL" id="BT080551">
    <property type="protein sequence ID" value="ACO14975.1"/>
    <property type="molecule type" value="mRNA"/>
</dbReference>
<keyword evidence="4" id="KW-0413">Isomerase</keyword>
<dbReference type="InterPro" id="IPR011990">
    <property type="entry name" value="TPR-like_helical_dom_sf"/>
</dbReference>
<comment type="catalytic activity">
    <reaction evidence="4">
        <text>[protein]-peptidylproline (omega=180) = [protein]-peptidylproline (omega=0)</text>
        <dbReference type="Rhea" id="RHEA:16237"/>
        <dbReference type="Rhea" id="RHEA-COMP:10747"/>
        <dbReference type="Rhea" id="RHEA-COMP:10748"/>
        <dbReference type="ChEBI" id="CHEBI:83833"/>
        <dbReference type="ChEBI" id="CHEBI:83834"/>
        <dbReference type="EC" id="5.2.1.8"/>
    </reaction>
</comment>
<accession>C1C122</accession>
<feature type="domain" description="PPIase FKBP-type" evidence="6">
    <location>
        <begin position="63"/>
        <end position="150"/>
    </location>
</feature>
<dbReference type="GO" id="GO:0051879">
    <property type="term" value="F:Hsp90 protein binding"/>
    <property type="evidence" value="ECO:0007669"/>
    <property type="project" value="TreeGrafter"/>
</dbReference>
<dbReference type="EC" id="5.2.1.8" evidence="4"/>
<reference evidence="7" key="1">
    <citation type="submission" date="2009-03" db="EMBL/GenBank/DDBJ databases">
        <title>Caligus clemensi ESTs and full-length cDNAs.</title>
        <authorList>
            <person name="Yasuike M."/>
            <person name="von Schalburg K."/>
            <person name="Cooper G."/>
            <person name="Leong J."/>
            <person name="Jones S.R.M."/>
            <person name="Koop B.F."/>
        </authorList>
    </citation>
    <scope>NUCLEOTIDE SEQUENCE</scope>
    <source>
        <tissue evidence="7">Whole</tissue>
    </source>
</reference>
<protein>
    <recommendedName>
        <fullName evidence="4">peptidylprolyl isomerase</fullName>
        <ecNumber evidence="4">5.2.1.8</ecNumber>
    </recommendedName>
</protein>
<dbReference type="GO" id="GO:0005737">
    <property type="term" value="C:cytoplasm"/>
    <property type="evidence" value="ECO:0007669"/>
    <property type="project" value="TreeGrafter"/>
</dbReference>